<reference evidence="2" key="1">
    <citation type="journal article" date="2020" name="Nature">
        <title>Giant virus diversity and host interactions through global metagenomics.</title>
        <authorList>
            <person name="Schulz F."/>
            <person name="Roux S."/>
            <person name="Paez-Espino D."/>
            <person name="Jungbluth S."/>
            <person name="Walsh D.A."/>
            <person name="Denef V.J."/>
            <person name="McMahon K.D."/>
            <person name="Konstantinidis K.T."/>
            <person name="Eloe-Fadrosh E.A."/>
            <person name="Kyrpides N.C."/>
            <person name="Woyke T."/>
        </authorList>
    </citation>
    <scope>NUCLEOTIDE SEQUENCE</scope>
    <source>
        <strain evidence="2">GVMAG-M-3300020187-37</strain>
    </source>
</reference>
<dbReference type="Pfam" id="PF19150">
    <property type="entry name" value="DUF5832"/>
    <property type="match status" value="1"/>
</dbReference>
<evidence type="ECO:0000313" key="2">
    <source>
        <dbReference type="EMBL" id="QHS99855.1"/>
    </source>
</evidence>
<protein>
    <submittedName>
        <fullName evidence="2">Uncharacterized protein</fullName>
    </submittedName>
</protein>
<name>A0A6C0C581_9ZZZZ</name>
<dbReference type="EMBL" id="MN739349">
    <property type="protein sequence ID" value="QHS99855.1"/>
    <property type="molecule type" value="Genomic_DNA"/>
</dbReference>
<feature type="region of interest" description="Disordered" evidence="1">
    <location>
        <begin position="181"/>
        <end position="263"/>
    </location>
</feature>
<feature type="compositionally biased region" description="Acidic residues" evidence="1">
    <location>
        <begin position="195"/>
        <end position="212"/>
    </location>
</feature>
<organism evidence="2">
    <name type="scientific">viral metagenome</name>
    <dbReference type="NCBI Taxonomy" id="1070528"/>
    <lineage>
        <taxon>unclassified sequences</taxon>
        <taxon>metagenomes</taxon>
        <taxon>organismal metagenomes</taxon>
    </lineage>
</organism>
<sequence length="263" mass="30140">MADENVDYLDIDSPINGQNYCCLSFVSPESVIEDRHAFNVSKFLQSICKSQDMEFDKVMSQYQDFTYKHEDALQKEFDERNNFKTSVRGVKIRGVYQSRQEAELRASKLHKSDSNFHVFVGQVGYWLPWDPSADKIEDETFADTQLNELMTKYKENNVNKDIFYEEQKRDKIKAAQEERLRADKERKAKEALDNVSDEPCPEGPIPEDEPCPEEPSVQSCADKVSEDEPCSVVSDEPAPGGASDLERALNDEDPWMAQKNKTA</sequence>
<dbReference type="InterPro" id="IPR043872">
    <property type="entry name" value="DUF5832"/>
</dbReference>
<evidence type="ECO:0000256" key="1">
    <source>
        <dbReference type="SAM" id="MobiDB-lite"/>
    </source>
</evidence>
<dbReference type="AlphaFoldDB" id="A0A6C0C581"/>
<accession>A0A6C0C581</accession>
<feature type="compositionally biased region" description="Basic and acidic residues" evidence="1">
    <location>
        <begin position="181"/>
        <end position="192"/>
    </location>
</feature>
<proteinExistence type="predicted"/>